<dbReference type="Pfam" id="PF04434">
    <property type="entry name" value="SWIM"/>
    <property type="match status" value="1"/>
</dbReference>
<reference evidence="3 4" key="1">
    <citation type="submission" date="2020-08" db="EMBL/GenBank/DDBJ databases">
        <title>Genomic Encyclopedia of Archaeal and Bacterial Type Strains, Phase II (KMG-II): from individual species to whole genera.</title>
        <authorList>
            <person name="Goeker M."/>
        </authorList>
    </citation>
    <scope>NUCLEOTIDE SEQUENCE [LARGE SCALE GENOMIC DNA]</scope>
    <source>
        <strain evidence="3 4">DSM 43850</strain>
    </source>
</reference>
<keyword evidence="1" id="KW-0479">Metal-binding</keyword>
<name>A0ABR6BQC5_9PSEU</name>
<comment type="caution">
    <text evidence="3">The sequence shown here is derived from an EMBL/GenBank/DDBJ whole genome shotgun (WGS) entry which is preliminary data.</text>
</comment>
<sequence length="415" mass="44192">MDVEAVLALAPDRQVATGATKLAVPASWHGAGRAEGALWGECSGSGKNPYLVCVDLLDRATRCSCPSRKFPCKHAVALQLLHAREVLPEAARPEWVEQWLTGRRARQTEAARRPAKPTKRREQAVRAGISGLHDWLADLADGGLAALPGKETQWWQGIFARMIDAQAPGVAAATAELRSVVAAKRPRWYEEAADHIGRLHLLAVLATGEDEVVRTRIGFTTTEEEVRAGESWSDDWVVLLRADSDDGRVRTVRQWAWGRARAEWVVVAKHAAGGAVPAPALTPGAELAAVLHPYPGGRPRRVAVGEVSGTGPAGPIPLPRTWSAALAEVEPLLVEDPWQRLVPLCCGPVRAARAGDQLVLVDESAYPLPVAWGQPLARALAAGGGAPFDALGLWDGVALQLCAVAEPGGAPEVLL</sequence>
<evidence type="ECO:0000313" key="3">
    <source>
        <dbReference type="EMBL" id="MBA8929119.1"/>
    </source>
</evidence>
<dbReference type="Proteomes" id="UP000517916">
    <property type="component" value="Unassembled WGS sequence"/>
</dbReference>
<dbReference type="RefSeq" id="WP_182839232.1">
    <property type="nucleotide sequence ID" value="NZ_BAAABQ010000022.1"/>
</dbReference>
<keyword evidence="4" id="KW-1185">Reference proteome</keyword>
<accession>A0ABR6BQC5</accession>
<gene>
    <name evidence="3" type="ORF">BC739_006337</name>
</gene>
<feature type="domain" description="SWIM-type" evidence="2">
    <location>
        <begin position="50"/>
        <end position="83"/>
    </location>
</feature>
<proteinExistence type="predicted"/>
<evidence type="ECO:0000259" key="2">
    <source>
        <dbReference type="PROSITE" id="PS50966"/>
    </source>
</evidence>
<evidence type="ECO:0000256" key="1">
    <source>
        <dbReference type="PROSITE-ProRule" id="PRU00325"/>
    </source>
</evidence>
<protein>
    <recommendedName>
        <fullName evidence="2">SWIM-type domain-containing protein</fullName>
    </recommendedName>
</protein>
<dbReference type="InterPro" id="IPR007527">
    <property type="entry name" value="Znf_SWIM"/>
</dbReference>
<keyword evidence="1" id="KW-0862">Zinc</keyword>
<dbReference type="PROSITE" id="PS50966">
    <property type="entry name" value="ZF_SWIM"/>
    <property type="match status" value="1"/>
</dbReference>
<evidence type="ECO:0000313" key="4">
    <source>
        <dbReference type="Proteomes" id="UP000517916"/>
    </source>
</evidence>
<dbReference type="EMBL" id="JACJID010000005">
    <property type="protein sequence ID" value="MBA8929119.1"/>
    <property type="molecule type" value="Genomic_DNA"/>
</dbReference>
<organism evidence="3 4">
    <name type="scientific">Kutzneria viridogrisea</name>
    <dbReference type="NCBI Taxonomy" id="47990"/>
    <lineage>
        <taxon>Bacteria</taxon>
        <taxon>Bacillati</taxon>
        <taxon>Actinomycetota</taxon>
        <taxon>Actinomycetes</taxon>
        <taxon>Pseudonocardiales</taxon>
        <taxon>Pseudonocardiaceae</taxon>
        <taxon>Kutzneria</taxon>
    </lineage>
</organism>
<keyword evidence="1" id="KW-0863">Zinc-finger</keyword>